<dbReference type="PANTHER" id="PTHR33257:SF4">
    <property type="entry name" value="EXPRESSED PROTEIN"/>
    <property type="match status" value="1"/>
</dbReference>
<dbReference type="PANTHER" id="PTHR33257">
    <property type="entry name" value="OS05G0165500 PROTEIN"/>
    <property type="match status" value="1"/>
</dbReference>
<keyword evidence="3" id="KW-1185">Reference proteome</keyword>
<dbReference type="EMBL" id="WHWC01000013">
    <property type="protein sequence ID" value="KAG8371550.1"/>
    <property type="molecule type" value="Genomic_DNA"/>
</dbReference>
<evidence type="ECO:0000256" key="1">
    <source>
        <dbReference type="SAM" id="MobiDB-lite"/>
    </source>
</evidence>
<feature type="compositionally biased region" description="Low complexity" evidence="1">
    <location>
        <begin position="113"/>
        <end position="131"/>
    </location>
</feature>
<dbReference type="Proteomes" id="UP000826271">
    <property type="component" value="Unassembled WGS sequence"/>
</dbReference>
<evidence type="ECO:0000313" key="2">
    <source>
        <dbReference type="EMBL" id="KAG8371550.1"/>
    </source>
</evidence>
<reference evidence="2" key="1">
    <citation type="submission" date="2019-10" db="EMBL/GenBank/DDBJ databases">
        <authorList>
            <person name="Zhang R."/>
            <person name="Pan Y."/>
            <person name="Wang J."/>
            <person name="Ma R."/>
            <person name="Yu S."/>
        </authorList>
    </citation>
    <scope>NUCLEOTIDE SEQUENCE</scope>
    <source>
        <strain evidence="2">LA-IB0</strain>
        <tissue evidence="2">Leaf</tissue>
    </source>
</reference>
<accession>A0AAV6WX73</accession>
<proteinExistence type="predicted"/>
<sequence length="185" mass="20483">MPSICRENVALDSITRIKSEKTFSSRHLLGQELAINDRGSSEVYYRNSSVAIPFQWESQPGTPKVKSRDSNIPPLTPPPSLNSRSITRKSEKFKHSKSIFSCLPKKTLIQKSSSTTSTSSSPWSSHSVSSSPFGDPNESKQYTVESPRKSFDLRYDSGMKVKKNGKSRGCFSSIIIKIFLGESAA</sequence>
<organism evidence="2 3">
    <name type="scientific">Buddleja alternifolia</name>
    <dbReference type="NCBI Taxonomy" id="168488"/>
    <lineage>
        <taxon>Eukaryota</taxon>
        <taxon>Viridiplantae</taxon>
        <taxon>Streptophyta</taxon>
        <taxon>Embryophyta</taxon>
        <taxon>Tracheophyta</taxon>
        <taxon>Spermatophyta</taxon>
        <taxon>Magnoliopsida</taxon>
        <taxon>eudicotyledons</taxon>
        <taxon>Gunneridae</taxon>
        <taxon>Pentapetalae</taxon>
        <taxon>asterids</taxon>
        <taxon>lamiids</taxon>
        <taxon>Lamiales</taxon>
        <taxon>Scrophulariaceae</taxon>
        <taxon>Buddlejeae</taxon>
        <taxon>Buddleja</taxon>
    </lineage>
</organism>
<protein>
    <submittedName>
        <fullName evidence="2">Uncharacterized protein</fullName>
    </submittedName>
</protein>
<evidence type="ECO:0000313" key="3">
    <source>
        <dbReference type="Proteomes" id="UP000826271"/>
    </source>
</evidence>
<comment type="caution">
    <text evidence="2">The sequence shown here is derived from an EMBL/GenBank/DDBJ whole genome shotgun (WGS) entry which is preliminary data.</text>
</comment>
<feature type="region of interest" description="Disordered" evidence="1">
    <location>
        <begin position="113"/>
        <end position="147"/>
    </location>
</feature>
<dbReference type="AlphaFoldDB" id="A0AAV6WX73"/>
<feature type="region of interest" description="Disordered" evidence="1">
    <location>
        <begin position="57"/>
        <end position="97"/>
    </location>
</feature>
<name>A0AAV6WX73_9LAMI</name>
<gene>
    <name evidence="2" type="ORF">BUALT_Bualt13G0099600</name>
</gene>